<comment type="caution">
    <text evidence="3">The sequence shown here is derived from an EMBL/GenBank/DDBJ whole genome shotgun (WGS) entry which is preliminary data.</text>
</comment>
<accession>A0ABU2MPQ0</accession>
<dbReference type="EC" id="2.1.1.-" evidence="3"/>
<dbReference type="EMBL" id="JAVREL010000006">
    <property type="protein sequence ID" value="MDT0343595.1"/>
    <property type="molecule type" value="Genomic_DNA"/>
</dbReference>
<dbReference type="RefSeq" id="WP_311704731.1">
    <property type="nucleotide sequence ID" value="NZ_JAVREL010000006.1"/>
</dbReference>
<dbReference type="SUPFAM" id="SSF53335">
    <property type="entry name" value="S-adenosyl-L-methionine-dependent methyltransferases"/>
    <property type="match status" value="1"/>
</dbReference>
<name>A0ABU2MPQ0_9ACTN</name>
<dbReference type="Proteomes" id="UP001183246">
    <property type="component" value="Unassembled WGS sequence"/>
</dbReference>
<protein>
    <submittedName>
        <fullName evidence="3">Class I SAM-dependent methyltransferase</fullName>
        <ecNumber evidence="3">2.1.1.-</ecNumber>
    </submittedName>
</protein>
<evidence type="ECO:0000256" key="2">
    <source>
        <dbReference type="ARBA" id="ARBA00022679"/>
    </source>
</evidence>
<dbReference type="PIRSF" id="PIRSF028177">
    <property type="entry name" value="Polyketide_synth_Omtfrase_TcmP"/>
    <property type="match status" value="1"/>
</dbReference>
<dbReference type="InterPro" id="IPR007213">
    <property type="entry name" value="Ppm1/Ppm2/Tcmp"/>
</dbReference>
<gene>
    <name evidence="3" type="ORF">RM590_13375</name>
</gene>
<dbReference type="Pfam" id="PF04072">
    <property type="entry name" value="LCM"/>
    <property type="match status" value="1"/>
</dbReference>
<evidence type="ECO:0000313" key="4">
    <source>
        <dbReference type="Proteomes" id="UP001183246"/>
    </source>
</evidence>
<evidence type="ECO:0000256" key="1">
    <source>
        <dbReference type="ARBA" id="ARBA00022603"/>
    </source>
</evidence>
<proteinExistence type="predicted"/>
<dbReference type="Gene3D" id="3.40.50.150">
    <property type="entry name" value="Vaccinia Virus protein VP39"/>
    <property type="match status" value="1"/>
</dbReference>
<sequence length="275" mass="30089">MSPVPTRLGTVQETLLIPLYGRAVENDKPAAALRDSRATEIVAELDYDFSRFAELPSLTGTVLRTVLFDAWTRSFLDEHPAGTVVELGVGLNTRYERLDNGQAQWFDLDLPDVIELRRAFFADTPRRHMIAASVTDDRWPDAVGGLADGPCLVNAEAVLPFLTEAEVRGVVDMIARRFPGALLALDTAGPAIVGAQEDHDALSKVAARMRWGCPDVAVLTEWCPGARVLGSHLLTSLPPAIHDALPEPHRQMLAGLAEQHLPQVEEYGLHLIRLP</sequence>
<keyword evidence="4" id="KW-1185">Reference proteome</keyword>
<dbReference type="GO" id="GO:0008168">
    <property type="term" value="F:methyltransferase activity"/>
    <property type="evidence" value="ECO:0007669"/>
    <property type="project" value="UniProtKB-KW"/>
</dbReference>
<dbReference type="InterPro" id="IPR029063">
    <property type="entry name" value="SAM-dependent_MTases_sf"/>
</dbReference>
<keyword evidence="1 3" id="KW-0489">Methyltransferase</keyword>
<dbReference type="InterPro" id="IPR016874">
    <property type="entry name" value="TcmP-like"/>
</dbReference>
<keyword evidence="2 3" id="KW-0808">Transferase</keyword>
<dbReference type="PANTHER" id="PTHR43619">
    <property type="entry name" value="S-ADENOSYL-L-METHIONINE-DEPENDENT METHYLTRANSFERASE YKTD-RELATED"/>
    <property type="match status" value="1"/>
</dbReference>
<dbReference type="PANTHER" id="PTHR43619:SF2">
    <property type="entry name" value="S-ADENOSYL-L-METHIONINE-DEPENDENT METHYLTRANSFERASES SUPERFAMILY PROTEIN"/>
    <property type="match status" value="1"/>
</dbReference>
<organism evidence="3 4">
    <name type="scientific">Streptomyces litchfieldiae</name>
    <dbReference type="NCBI Taxonomy" id="3075543"/>
    <lineage>
        <taxon>Bacteria</taxon>
        <taxon>Bacillati</taxon>
        <taxon>Actinomycetota</taxon>
        <taxon>Actinomycetes</taxon>
        <taxon>Kitasatosporales</taxon>
        <taxon>Streptomycetaceae</taxon>
        <taxon>Streptomyces</taxon>
    </lineage>
</organism>
<evidence type="ECO:0000313" key="3">
    <source>
        <dbReference type="EMBL" id="MDT0343595.1"/>
    </source>
</evidence>
<reference evidence="4" key="1">
    <citation type="submission" date="2023-07" db="EMBL/GenBank/DDBJ databases">
        <title>30 novel species of actinomycetes from the DSMZ collection.</title>
        <authorList>
            <person name="Nouioui I."/>
        </authorList>
    </citation>
    <scope>NUCLEOTIDE SEQUENCE [LARGE SCALE GENOMIC DNA]</scope>
    <source>
        <strain evidence="4">DSM 44938</strain>
    </source>
</reference>
<dbReference type="GO" id="GO:0032259">
    <property type="term" value="P:methylation"/>
    <property type="evidence" value="ECO:0007669"/>
    <property type="project" value="UniProtKB-KW"/>
</dbReference>